<name>A6HHP8_RAT</name>
<dbReference type="AlphaFoldDB" id="A6HHP8"/>
<dbReference type="EMBL" id="CH473948">
    <property type="protein sequence ID" value="EDM05553.1"/>
    <property type="molecule type" value="Genomic_DNA"/>
</dbReference>
<evidence type="ECO:0000313" key="1">
    <source>
        <dbReference type="EMBL" id="EDM05553.1"/>
    </source>
</evidence>
<evidence type="ECO:0000313" key="2">
    <source>
        <dbReference type="Proteomes" id="UP000234681"/>
    </source>
</evidence>
<dbReference type="Proteomes" id="UP000234681">
    <property type="component" value="Chromosome 10"/>
</dbReference>
<organism evidence="1 2">
    <name type="scientific">Rattus norvegicus</name>
    <name type="common">Rat</name>
    <dbReference type="NCBI Taxonomy" id="10116"/>
    <lineage>
        <taxon>Eukaryota</taxon>
        <taxon>Metazoa</taxon>
        <taxon>Chordata</taxon>
        <taxon>Craniata</taxon>
        <taxon>Vertebrata</taxon>
        <taxon>Euteleostomi</taxon>
        <taxon>Mammalia</taxon>
        <taxon>Eutheria</taxon>
        <taxon>Euarchontoglires</taxon>
        <taxon>Glires</taxon>
        <taxon>Rodentia</taxon>
        <taxon>Myomorpha</taxon>
        <taxon>Muroidea</taxon>
        <taxon>Muridae</taxon>
        <taxon>Murinae</taxon>
        <taxon>Rattus</taxon>
    </lineage>
</organism>
<protein>
    <submittedName>
        <fullName evidence="1">RCG34878</fullName>
    </submittedName>
</protein>
<reference evidence="1 2" key="1">
    <citation type="submission" date="2005-07" db="EMBL/GenBank/DDBJ databases">
        <authorList>
            <person name="Mural R.J."/>
            <person name="Li P.W."/>
            <person name="Adams M.D."/>
            <person name="Amanatides P.G."/>
            <person name="Baden-Tillson H."/>
            <person name="Barnstead M."/>
            <person name="Chin S.H."/>
            <person name="Dew I."/>
            <person name="Evans C.A."/>
            <person name="Ferriera S."/>
            <person name="Flanigan M."/>
            <person name="Fosler C."/>
            <person name="Glodek A."/>
            <person name="Gu Z."/>
            <person name="Holt R.A."/>
            <person name="Jennings D."/>
            <person name="Kraft C.L."/>
            <person name="Lu F."/>
            <person name="Nguyen T."/>
            <person name="Nusskern D.R."/>
            <person name="Pfannkoch C.M."/>
            <person name="Sitter C."/>
            <person name="Sutton G.G."/>
            <person name="Venter J.C."/>
            <person name="Wang Z."/>
            <person name="Woodage T."/>
            <person name="Zheng X.H."/>
            <person name="Zhong F."/>
        </authorList>
    </citation>
    <scope>NUCLEOTIDE SEQUENCE [LARGE SCALE GENOMIC DNA]</scope>
    <source>
        <strain>BN</strain>
        <strain evidence="2">Sprague-Dawley</strain>
    </source>
</reference>
<sequence length="95" mass="10764">MDSFWPLGPNLPAYLPELSEVKELLFHPPWPQRCSGSNHGLNPLKSRAKINLSFHCSPAIRNLIQCDVYVYESTVLKSPGLHLDMSVRAFLGRFN</sequence>
<proteinExistence type="predicted"/>
<accession>A6HHP8</accession>
<gene>
    <name evidence="1" type="ORF">rCG_34878</name>
</gene>